<evidence type="ECO:0000256" key="3">
    <source>
        <dbReference type="SAM" id="SignalP"/>
    </source>
</evidence>
<keyword evidence="3" id="KW-0732">Signal</keyword>
<keyword evidence="2" id="KW-1133">Transmembrane helix</keyword>
<feature type="chain" id="PRO_5046224022" evidence="3">
    <location>
        <begin position="24"/>
        <end position="488"/>
    </location>
</feature>
<feature type="transmembrane region" description="Helical" evidence="2">
    <location>
        <begin position="316"/>
        <end position="338"/>
    </location>
</feature>
<evidence type="ECO:0000256" key="2">
    <source>
        <dbReference type="SAM" id="Phobius"/>
    </source>
</evidence>
<feature type="region of interest" description="Disordered" evidence="1">
    <location>
        <begin position="120"/>
        <end position="148"/>
    </location>
</feature>
<keyword evidence="5" id="KW-1185">Reference proteome</keyword>
<sequence>MSQKKLQFILCIVLLISVPKCCAPPIQQDNDFLTSKLPITSILRTVLLGYLTHIVTIRPRTGITDIPTFYRRILALIWPCGGIGLATGSIYKSLFGDRILGIREYKPFFKSYEKGKIDKEDNKKENSDVETRDKGNDDENTNEADRISQTQVDSASVGLLTVPSISTSECEKDNKEAIKTSELNELHSEASKLRDQLVGYIKKESFLHLLGPKDAKKTKHCILNGSLVIGFNDSNKQKADRSTCKTETITVTGPGAACKYQRTVDFKDVCYMTVDMINQLETAYNMDDTSYLEIFITIGQLLFTTFECMDLDGDRWAKLIIIMYTIMSVLQTLSLLMLHKQISTFSIKEDEDEETLLNDDDSISTEDEDKKTLVNGKDSISTEDGRKHLAIYSDLVNERNFSITFILTVLVIFFLIGIWADYNSHSTFQISINLTTNLDFGNSLFTFLTFPNCALGGYCFLFQVNLFIPVKPQITQAAYKNNFKNTII</sequence>
<organism evidence="4 5">
    <name type="scientific">Phycomyces blakesleeanus</name>
    <dbReference type="NCBI Taxonomy" id="4837"/>
    <lineage>
        <taxon>Eukaryota</taxon>
        <taxon>Fungi</taxon>
        <taxon>Fungi incertae sedis</taxon>
        <taxon>Mucoromycota</taxon>
        <taxon>Mucoromycotina</taxon>
        <taxon>Mucoromycetes</taxon>
        <taxon>Mucorales</taxon>
        <taxon>Phycomycetaceae</taxon>
        <taxon>Phycomyces</taxon>
    </lineage>
</organism>
<evidence type="ECO:0000313" key="5">
    <source>
        <dbReference type="Proteomes" id="UP001448207"/>
    </source>
</evidence>
<dbReference type="Proteomes" id="UP001448207">
    <property type="component" value="Unassembled WGS sequence"/>
</dbReference>
<evidence type="ECO:0000313" key="4">
    <source>
        <dbReference type="EMBL" id="KAL0075300.1"/>
    </source>
</evidence>
<keyword evidence="2" id="KW-0472">Membrane</keyword>
<feature type="transmembrane region" description="Helical" evidence="2">
    <location>
        <begin position="440"/>
        <end position="461"/>
    </location>
</feature>
<protein>
    <submittedName>
        <fullName evidence="4">Uncharacterized protein</fullName>
    </submittedName>
</protein>
<comment type="caution">
    <text evidence="4">The sequence shown here is derived from an EMBL/GenBank/DDBJ whole genome shotgun (WGS) entry which is preliminary data.</text>
</comment>
<dbReference type="EMBL" id="JBCLYO010000037">
    <property type="protein sequence ID" value="KAL0075300.1"/>
    <property type="molecule type" value="Genomic_DNA"/>
</dbReference>
<reference evidence="4 5" key="1">
    <citation type="submission" date="2024-04" db="EMBL/GenBank/DDBJ databases">
        <title>Symmetric and asymmetric DNA N6-adenine methylation regulates different biological responses in Mucorales.</title>
        <authorList>
            <consortium name="Lawrence Berkeley National Laboratory"/>
            <person name="Lax C."/>
            <person name="Mondo S.J."/>
            <person name="Osorio-Concepcion M."/>
            <person name="Muszewska A."/>
            <person name="Corrochano-Luque M."/>
            <person name="Gutierrez G."/>
            <person name="Riley R."/>
            <person name="Lipzen A."/>
            <person name="Guo J."/>
            <person name="Hundley H."/>
            <person name="Amirebrahimi M."/>
            <person name="Ng V."/>
            <person name="Lorenzo-Gutierrez D."/>
            <person name="Binder U."/>
            <person name="Yang J."/>
            <person name="Song Y."/>
            <person name="Canovas D."/>
            <person name="Navarro E."/>
            <person name="Freitag M."/>
            <person name="Gabaldon T."/>
            <person name="Grigoriev I.V."/>
            <person name="Corrochano L.M."/>
            <person name="Nicolas F.E."/>
            <person name="Garre V."/>
        </authorList>
    </citation>
    <scope>NUCLEOTIDE SEQUENCE [LARGE SCALE GENOMIC DNA]</scope>
    <source>
        <strain evidence="4 5">L51</strain>
    </source>
</reference>
<accession>A0ABR3AI95</accession>
<proteinExistence type="predicted"/>
<feature type="signal peptide" evidence="3">
    <location>
        <begin position="1"/>
        <end position="23"/>
    </location>
</feature>
<keyword evidence="2" id="KW-0812">Transmembrane</keyword>
<feature type="compositionally biased region" description="Basic and acidic residues" evidence="1">
    <location>
        <begin position="120"/>
        <end position="137"/>
    </location>
</feature>
<name>A0ABR3AI95_PHYBL</name>
<feature type="transmembrane region" description="Helical" evidence="2">
    <location>
        <begin position="401"/>
        <end position="420"/>
    </location>
</feature>
<gene>
    <name evidence="4" type="ORF">J3Q64DRAFT_1826144</name>
</gene>
<evidence type="ECO:0000256" key="1">
    <source>
        <dbReference type="SAM" id="MobiDB-lite"/>
    </source>
</evidence>